<evidence type="ECO:0000313" key="2">
    <source>
        <dbReference type="Proteomes" id="UP000578352"/>
    </source>
</evidence>
<name>A0A853D091_9MICO</name>
<protein>
    <submittedName>
        <fullName evidence="1">Uncharacterized protein</fullName>
    </submittedName>
</protein>
<comment type="caution">
    <text evidence="1">The sequence shown here is derived from an EMBL/GenBank/DDBJ whole genome shotgun (WGS) entry which is preliminary data.</text>
</comment>
<sequence>MAVQFTDHHTATVSTDLAGLLRPQLDVTGRAEQGPRPALLRALCAGLSASHSTTAIRRAIALVGSPEQIELSSSRPAWSALVRTAKARVEDQSSDAGRDRNRLATARVTVARCSSPLAGGTISPRREAMCRRAFAVIGVQLCTLGFDKVVVSSAWLGLQLGLTEDAARLVIRSLVNDLRWLSPAGRRGRAGRYRFRTLETEDLRQRAWLHSDTVNELGAGTADTALAQVLMAAGHPALSYGELTTQLWIAWLHQAAGVPDDSTLGVSIKPRRSQLRRSPVTGGGLDLLDQLDEQAARDSAFAARDAAEAAFRQRAVETAARLAAHRAASAERYRLVKAARAAVRAVIDTTGLPPADREDARRWMGSLTAAVREHPWTEQLAAELRTTLTKRGWSEAMVDAAIQHLERVVGSAAA</sequence>
<evidence type="ECO:0000313" key="1">
    <source>
        <dbReference type="EMBL" id="NYJ24450.1"/>
    </source>
</evidence>
<proteinExistence type="predicted"/>
<gene>
    <name evidence="1" type="ORF">HNR13_002737</name>
</gene>
<reference evidence="1 2" key="1">
    <citation type="submission" date="2020-07" db="EMBL/GenBank/DDBJ databases">
        <title>Sequencing the genomes of 1000 actinobacteria strains.</title>
        <authorList>
            <person name="Klenk H.-P."/>
        </authorList>
    </citation>
    <scope>NUCLEOTIDE SEQUENCE [LARGE SCALE GENOMIC DNA]</scope>
    <source>
        <strain evidence="1 2">DSM 15165</strain>
    </source>
</reference>
<accession>A0A853D091</accession>
<dbReference type="Proteomes" id="UP000578352">
    <property type="component" value="Unassembled WGS sequence"/>
</dbReference>
<dbReference type="RefSeq" id="WP_179606577.1">
    <property type="nucleotide sequence ID" value="NZ_BAABEH010000001.1"/>
</dbReference>
<dbReference type="EMBL" id="JACCFL010000001">
    <property type="protein sequence ID" value="NYJ24450.1"/>
    <property type="molecule type" value="Genomic_DNA"/>
</dbReference>
<dbReference type="AlphaFoldDB" id="A0A853D091"/>
<organism evidence="1 2">
    <name type="scientific">Leifsonia shinshuensis</name>
    <dbReference type="NCBI Taxonomy" id="150026"/>
    <lineage>
        <taxon>Bacteria</taxon>
        <taxon>Bacillati</taxon>
        <taxon>Actinomycetota</taxon>
        <taxon>Actinomycetes</taxon>
        <taxon>Micrococcales</taxon>
        <taxon>Microbacteriaceae</taxon>
        <taxon>Leifsonia</taxon>
    </lineage>
</organism>